<keyword evidence="2" id="KW-1185">Reference proteome</keyword>
<evidence type="ECO:0000313" key="1">
    <source>
        <dbReference type="EMBL" id="MFD3408325.1"/>
    </source>
</evidence>
<dbReference type="EMBL" id="JBBKXX010000002">
    <property type="protein sequence ID" value="MFD3408325.1"/>
    <property type="molecule type" value="Genomic_DNA"/>
</dbReference>
<dbReference type="RefSeq" id="WP_377980721.1">
    <property type="nucleotide sequence ID" value="NZ_JBBKXX010000002.1"/>
</dbReference>
<gene>
    <name evidence="1" type="ORF">SKC37_06640</name>
</gene>
<accession>A0ABW6DKS2</accession>
<organism evidence="1 2">
    <name type="scientific">Aquirufa esocilacus</name>
    <dbReference type="NCBI Taxonomy" id="3096513"/>
    <lineage>
        <taxon>Bacteria</taxon>
        <taxon>Pseudomonadati</taxon>
        <taxon>Bacteroidota</taxon>
        <taxon>Cytophagia</taxon>
        <taxon>Cytophagales</taxon>
        <taxon>Flectobacillaceae</taxon>
        <taxon>Aquirufa</taxon>
    </lineage>
</organism>
<dbReference type="Proteomes" id="UP001598019">
    <property type="component" value="Unassembled WGS sequence"/>
</dbReference>
<comment type="caution">
    <text evidence="1">The sequence shown here is derived from an EMBL/GenBank/DDBJ whole genome shotgun (WGS) entry which is preliminary data.</text>
</comment>
<dbReference type="Gene3D" id="2.150.10.10">
    <property type="entry name" value="Serralysin-like metalloprotease, C-terminal"/>
    <property type="match status" value="1"/>
</dbReference>
<protein>
    <recommendedName>
        <fullName evidence="3">Trimeric autotransporter adhesin YadA-like head domain-containing protein</fullName>
    </recommendedName>
</protein>
<sequence>MKKYLFSLIFLLVSYVGFSQKGLSYQAVILDPAKIEIPGQDISGQPLVNGDVWMKFSIYNGSTLQFEEVQKTKTDNYGLVNLLIGSVSSTSFNSLVWDSSQKSLYVYVSFDQGGSYTKISEQKLNYNPYALFAETAGKLGGILAISGGGTGATTAADARANLGLDQVNNTSDVAKPVSAATQAALDLKANSSDVTAGLALKANTADVTSALDLKANSSDITSALALKANGATVATSLNLKENAANKSLNVSADGSSDTKYPSVKAVKDYVDARVQSGGGSSTITDADASTKGKIQLAGDLGGTADAPTVPGLALKVNEADVTTALALKANALDFTTLTNRVNTNTQSITSNASAIVTLNTNVASNTSSITANATAIATEAARATAAELILTNNVSSNTSSITSNIASINLKAPLESPTFTGTVTTGAINSGAMSATSVNTPIYASTPQTLTDAATIIWNPANGLNASVTLGGNRTLSFSSTLAAGSYGTLVITQDVTGGRTITLPSTTNKVLGSNSTTSIALSEASGATDILNFYYDGTNCFWNIGQGYGINGTTNLSSSVSGKLPVANGGTGANTLTGIVKGNGTSALTAAIAGTDFQAPIALTTTGTGSATLSGTTLNIPLVSSTVNTSTLSGTVALTNGGTGQTTILGIRNALGLSGNGVTIGQQNSGQTNQASDAISIGAAAGNSNQGIQSVAIGYVAGSSGQGANSVSIGGGAGQVSQGANSIAIGFAAGQVSQGTNSIAIGKNSVASANSIALGNSATTGTYSNSTSIGNGAISTADNTIQLGNTTVSNVKTNGTLTAGTVTYPNAHNLTAGQVLTINATGSASWASPSSGGAGTAHTVGEIYGGGIIFYISAGGFHGLIAAKENIGNTAPYDFINRSTDPTWHDNYNTTNGGNLFLDWRAPTYAQLRLLYNARNTTGLNLGSGILISSTNDDNDPFAFKCINFSNGVLTNLNGNWTPYAGRAIRSF</sequence>
<evidence type="ECO:0000313" key="2">
    <source>
        <dbReference type="Proteomes" id="UP001598019"/>
    </source>
</evidence>
<reference evidence="1 2" key="1">
    <citation type="submission" date="2024-03" db="EMBL/GenBank/DDBJ databases">
        <title>Aquirufa genome sequencing.</title>
        <authorList>
            <person name="Pitt A."/>
            <person name="Hahn M.W."/>
        </authorList>
    </citation>
    <scope>NUCLEOTIDE SEQUENCE [LARGE SCALE GENOMIC DNA]</scope>
    <source>
        <strain evidence="1 2">HETE-83D</strain>
    </source>
</reference>
<dbReference type="InterPro" id="IPR011049">
    <property type="entry name" value="Serralysin-like_metalloprot_C"/>
</dbReference>
<name>A0ABW6DKS2_9BACT</name>
<evidence type="ECO:0008006" key="3">
    <source>
        <dbReference type="Google" id="ProtNLM"/>
    </source>
</evidence>
<proteinExistence type="predicted"/>